<dbReference type="Gene3D" id="3.90.1150.10">
    <property type="entry name" value="Aspartate Aminotransferase, domain 1"/>
    <property type="match status" value="1"/>
</dbReference>
<accession>A0A1F5WBQ1</accession>
<dbReference type="InterPro" id="IPR015424">
    <property type="entry name" value="PyrdxlP-dep_Trfase"/>
</dbReference>
<dbReference type="PANTHER" id="PTHR30244">
    <property type="entry name" value="TRANSAMINASE"/>
    <property type="match status" value="1"/>
</dbReference>
<dbReference type="SUPFAM" id="SSF53383">
    <property type="entry name" value="PLP-dependent transferases"/>
    <property type="match status" value="1"/>
</dbReference>
<dbReference type="PANTHER" id="PTHR30244:SF34">
    <property type="entry name" value="DTDP-4-AMINO-4,6-DIDEOXYGALACTOSE TRANSAMINASE"/>
    <property type="match status" value="1"/>
</dbReference>
<dbReference type="GO" id="GO:0008483">
    <property type="term" value="F:transaminase activity"/>
    <property type="evidence" value="ECO:0007669"/>
    <property type="project" value="TreeGrafter"/>
</dbReference>
<evidence type="ECO:0000256" key="3">
    <source>
        <dbReference type="RuleBase" id="RU004508"/>
    </source>
</evidence>
<evidence type="ECO:0000256" key="1">
    <source>
        <dbReference type="PIRSR" id="PIRSR000390-1"/>
    </source>
</evidence>
<dbReference type="PIRSF" id="PIRSF000390">
    <property type="entry name" value="PLP_StrS"/>
    <property type="match status" value="1"/>
</dbReference>
<evidence type="ECO:0000256" key="2">
    <source>
        <dbReference type="PIRSR" id="PIRSR000390-2"/>
    </source>
</evidence>
<organism evidence="4 5">
    <name type="scientific">Candidatus Giovannonibacteria bacterium RIFCSPHIGHO2_02_FULL_45_40</name>
    <dbReference type="NCBI Taxonomy" id="1798337"/>
    <lineage>
        <taxon>Bacteria</taxon>
        <taxon>Candidatus Giovannoniibacteriota</taxon>
    </lineage>
</organism>
<dbReference type="Pfam" id="PF01041">
    <property type="entry name" value="DegT_DnrJ_EryC1"/>
    <property type="match status" value="1"/>
</dbReference>
<evidence type="ECO:0008006" key="6">
    <source>
        <dbReference type="Google" id="ProtNLM"/>
    </source>
</evidence>
<name>A0A1F5WBQ1_9BACT</name>
<reference evidence="4 5" key="1">
    <citation type="journal article" date="2016" name="Nat. Commun.">
        <title>Thousands of microbial genomes shed light on interconnected biogeochemical processes in an aquifer system.</title>
        <authorList>
            <person name="Anantharaman K."/>
            <person name="Brown C.T."/>
            <person name="Hug L.A."/>
            <person name="Sharon I."/>
            <person name="Castelle C.J."/>
            <person name="Probst A.J."/>
            <person name="Thomas B.C."/>
            <person name="Singh A."/>
            <person name="Wilkins M.J."/>
            <person name="Karaoz U."/>
            <person name="Brodie E.L."/>
            <person name="Williams K.H."/>
            <person name="Hubbard S.S."/>
            <person name="Banfield J.F."/>
        </authorList>
    </citation>
    <scope>NUCLEOTIDE SEQUENCE [LARGE SCALE GENOMIC DNA]</scope>
</reference>
<dbReference type="Gene3D" id="3.40.640.10">
    <property type="entry name" value="Type I PLP-dependent aspartate aminotransferase-like (Major domain)"/>
    <property type="match status" value="1"/>
</dbReference>
<protein>
    <recommendedName>
        <fullName evidence="6">Aminotransferase DegT</fullName>
    </recommendedName>
</protein>
<keyword evidence="2 3" id="KW-0663">Pyridoxal phosphate</keyword>
<sequence>MAKKKIKINLAKPWFDRREPEAAYRVVKSGYLISGPLVEKFEREFAKKIGVKYAIAVNSGSSALLVVQQALGIGRGDEVIVPNMTFISTASSSLYLGARPVFADIEMKTYGIDPEAIVKRIANLPASRRKKLKAIIPVHYAGQSCDLDPILKIARKHKLFVVEDAAEAHLAEYNGRKVGGIGDIGIFSFTPSKPMTTGEGGMITTNNAELAKKCKLIRNFYDINKFQWHEFGFHFRMPETMGAIGLVQLAKLERAVAMRMSIAHRYTKELNKLGCIVTPYERTRKDINFQLYTIMLIPGALSIDRDKFIDELGLRGVQARLYYPCLHKQNVFKGMGRYNDNEFPNSIAFEKNALSLPIYPGLKNKEVNYVISSIQEIVKKYKT</sequence>
<dbReference type="EMBL" id="MFHP01000017">
    <property type="protein sequence ID" value="OGF72721.1"/>
    <property type="molecule type" value="Genomic_DNA"/>
</dbReference>
<dbReference type="InterPro" id="IPR015421">
    <property type="entry name" value="PyrdxlP-dep_Trfase_major"/>
</dbReference>
<dbReference type="InterPro" id="IPR015422">
    <property type="entry name" value="PyrdxlP-dep_Trfase_small"/>
</dbReference>
<dbReference type="AlphaFoldDB" id="A0A1F5WBQ1"/>
<feature type="modified residue" description="N6-(pyridoxal phosphate)lysine" evidence="2">
    <location>
        <position position="193"/>
    </location>
</feature>
<dbReference type="InterPro" id="IPR000653">
    <property type="entry name" value="DegT/StrS_aminotransferase"/>
</dbReference>
<dbReference type="GO" id="GO:0030170">
    <property type="term" value="F:pyridoxal phosphate binding"/>
    <property type="evidence" value="ECO:0007669"/>
    <property type="project" value="TreeGrafter"/>
</dbReference>
<evidence type="ECO:0000313" key="5">
    <source>
        <dbReference type="Proteomes" id="UP000178743"/>
    </source>
</evidence>
<feature type="active site" description="Proton acceptor" evidence="1">
    <location>
        <position position="193"/>
    </location>
</feature>
<dbReference type="CDD" id="cd00616">
    <property type="entry name" value="AHBA_syn"/>
    <property type="match status" value="1"/>
</dbReference>
<proteinExistence type="inferred from homology"/>
<dbReference type="Proteomes" id="UP000178743">
    <property type="component" value="Unassembled WGS sequence"/>
</dbReference>
<comment type="similarity">
    <text evidence="3">Belongs to the DegT/DnrJ/EryC1 family.</text>
</comment>
<dbReference type="GO" id="GO:0000271">
    <property type="term" value="P:polysaccharide biosynthetic process"/>
    <property type="evidence" value="ECO:0007669"/>
    <property type="project" value="TreeGrafter"/>
</dbReference>
<evidence type="ECO:0000313" key="4">
    <source>
        <dbReference type="EMBL" id="OGF72721.1"/>
    </source>
</evidence>
<gene>
    <name evidence="4" type="ORF">A3C05_00080</name>
</gene>
<comment type="caution">
    <text evidence="4">The sequence shown here is derived from an EMBL/GenBank/DDBJ whole genome shotgun (WGS) entry which is preliminary data.</text>
</comment>